<gene>
    <name evidence="2" type="ORF">SAMN04488556_4038</name>
</gene>
<dbReference type="AlphaFoldDB" id="A0A1I6USE1"/>
<evidence type="ECO:0000313" key="3">
    <source>
        <dbReference type="Proteomes" id="UP000199199"/>
    </source>
</evidence>
<accession>A0A1I6USE1</accession>
<feature type="compositionally biased region" description="Basic and acidic residues" evidence="1">
    <location>
        <begin position="31"/>
        <end position="42"/>
    </location>
</feature>
<dbReference type="Proteomes" id="UP000199199">
    <property type="component" value="Unassembled WGS sequence"/>
</dbReference>
<dbReference type="EMBL" id="FOZS01000006">
    <property type="protein sequence ID" value="SFT04273.1"/>
    <property type="molecule type" value="Genomic_DNA"/>
</dbReference>
<dbReference type="GO" id="GO:0016779">
    <property type="term" value="F:nucleotidyltransferase activity"/>
    <property type="evidence" value="ECO:0007669"/>
    <property type="project" value="InterPro"/>
</dbReference>
<feature type="compositionally biased region" description="Basic and acidic residues" evidence="1">
    <location>
        <begin position="275"/>
        <end position="291"/>
    </location>
</feature>
<feature type="compositionally biased region" description="Basic and acidic residues" evidence="1">
    <location>
        <begin position="50"/>
        <end position="66"/>
    </location>
</feature>
<name>A0A1I6USE1_9EURY</name>
<feature type="compositionally biased region" description="Basic and acidic residues" evidence="1">
    <location>
        <begin position="12"/>
        <end position="22"/>
    </location>
</feature>
<dbReference type="Gene3D" id="3.30.460.10">
    <property type="entry name" value="Beta Polymerase, domain 2"/>
    <property type="match status" value="1"/>
</dbReference>
<dbReference type="Pfam" id="PF18144">
    <property type="entry name" value="SMODS"/>
    <property type="match status" value="1"/>
</dbReference>
<dbReference type="InterPro" id="IPR053550">
    <property type="entry name" value="CD-NTase"/>
</dbReference>
<proteinExistence type="predicted"/>
<evidence type="ECO:0000256" key="1">
    <source>
        <dbReference type="SAM" id="MobiDB-lite"/>
    </source>
</evidence>
<keyword evidence="3" id="KW-1185">Reference proteome</keyword>
<evidence type="ECO:0008006" key="4">
    <source>
        <dbReference type="Google" id="ProtNLM"/>
    </source>
</evidence>
<protein>
    <recommendedName>
        <fullName evidence="4">Nucleotidyltransferase domain-containing protein</fullName>
    </recommendedName>
</protein>
<feature type="region of interest" description="Disordered" evidence="1">
    <location>
        <begin position="1"/>
        <end position="66"/>
    </location>
</feature>
<dbReference type="NCBIfam" id="NF041117">
    <property type="entry name" value="CBASS_cyclase_b"/>
    <property type="match status" value="1"/>
</dbReference>
<organism evidence="2 3">
    <name type="scientific">Halostagnicola kamekurae</name>
    <dbReference type="NCBI Taxonomy" id="619731"/>
    <lineage>
        <taxon>Archaea</taxon>
        <taxon>Methanobacteriati</taxon>
        <taxon>Methanobacteriota</taxon>
        <taxon>Stenosarchaea group</taxon>
        <taxon>Halobacteria</taxon>
        <taxon>Halobacteriales</taxon>
        <taxon>Natrialbaceae</taxon>
        <taxon>Halostagnicola</taxon>
    </lineage>
</organism>
<evidence type="ECO:0000313" key="2">
    <source>
        <dbReference type="EMBL" id="SFT04273.1"/>
    </source>
</evidence>
<dbReference type="SUPFAM" id="SSF81301">
    <property type="entry name" value="Nucleotidyltransferase"/>
    <property type="match status" value="1"/>
</dbReference>
<sequence length="329" mass="37805">MGTKITSQDDAAAGKEDSKEGGLPEEQQELPESRNEAERAAEDVCEEEADQSKVSEREGKKVADRREEVRDALEDELGIKEQHIFGSFTRGTLVGPLDEDSDTDVMFVLDEEEHGDWVQDPEHGPRNSLRRVKRILQNDPRFKGASISVDRNVVAIQFNDFTVEVAPAFERGDDYVIPNTYREGAGWVQTNPRRYKQQFEAVNENRNGNVAKLARLAKKYNVQTGTQISSYHMEVMVYDFMRTRSYQDEPIDRLVDDFFEQLPERLSSGTYDPATDQKIDDGLRNEDREEAISNAKKAREKLRRARERKENNETHSQEHYEEVVDGDIE</sequence>
<dbReference type="OrthoDB" id="338911at2157"/>
<dbReference type="InterPro" id="IPR006116">
    <property type="entry name" value="NT_2-5OAS_ClassI-CCAase"/>
</dbReference>
<dbReference type="RefSeq" id="WP_139231243.1">
    <property type="nucleotide sequence ID" value="NZ_FOZS01000006.1"/>
</dbReference>
<feature type="compositionally biased region" description="Basic residues" evidence="1">
    <location>
        <begin position="296"/>
        <end position="306"/>
    </location>
</feature>
<dbReference type="InterPro" id="IPR043519">
    <property type="entry name" value="NT_sf"/>
</dbReference>
<reference evidence="3" key="1">
    <citation type="submission" date="2016-10" db="EMBL/GenBank/DDBJ databases">
        <authorList>
            <person name="Varghese N."/>
            <person name="Submissions S."/>
        </authorList>
    </citation>
    <scope>NUCLEOTIDE SEQUENCE [LARGE SCALE GENOMIC DNA]</scope>
    <source>
        <strain evidence="3">DSM 22427</strain>
    </source>
</reference>
<dbReference type="CDD" id="cd05400">
    <property type="entry name" value="NT_2-5OAS_ClassI-CCAase"/>
    <property type="match status" value="1"/>
</dbReference>
<feature type="compositionally biased region" description="Basic and acidic residues" evidence="1">
    <location>
        <begin position="307"/>
        <end position="322"/>
    </location>
</feature>
<feature type="region of interest" description="Disordered" evidence="1">
    <location>
        <begin position="266"/>
        <end position="329"/>
    </location>
</feature>